<keyword evidence="5" id="KW-1185">Reference proteome</keyword>
<evidence type="ECO:0000313" key="4">
    <source>
        <dbReference type="EMBL" id="KAK6933091.1"/>
    </source>
</evidence>
<dbReference type="Gene3D" id="2.60.40.2310">
    <property type="match status" value="1"/>
</dbReference>
<keyword evidence="2" id="KW-0732">Signal</keyword>
<reference evidence="4 5" key="1">
    <citation type="submission" date="2023-12" db="EMBL/GenBank/DDBJ databases">
        <title>A high-quality genome assembly for Dillenia turbinata (Dilleniales).</title>
        <authorList>
            <person name="Chanderbali A."/>
        </authorList>
    </citation>
    <scope>NUCLEOTIDE SEQUENCE [LARGE SCALE GENOMIC DNA]</scope>
    <source>
        <strain evidence="4">LSX21</strain>
        <tissue evidence="4">Leaf</tissue>
    </source>
</reference>
<dbReference type="GO" id="GO:0006508">
    <property type="term" value="P:proteolysis"/>
    <property type="evidence" value="ECO:0007669"/>
    <property type="project" value="UniProtKB-KW"/>
</dbReference>
<dbReference type="InterPro" id="IPR045051">
    <property type="entry name" value="SBT"/>
</dbReference>
<gene>
    <name evidence="4" type="ORF">RJ641_035985</name>
</gene>
<accession>A0AAN8ZCG1</accession>
<keyword evidence="4" id="KW-0378">Hydrolase</keyword>
<comment type="caution">
    <text evidence="4">The sequence shown here is derived from an EMBL/GenBank/DDBJ whole genome shotgun (WGS) entry which is preliminary data.</text>
</comment>
<dbReference type="EMBL" id="JBAMMX010000009">
    <property type="protein sequence ID" value="KAK6933091.1"/>
    <property type="molecule type" value="Genomic_DNA"/>
</dbReference>
<comment type="similarity">
    <text evidence="1">Belongs to the peptidase S8 family.</text>
</comment>
<protein>
    <submittedName>
        <fullName evidence="4">Subtilisin-like protease, fibronectin type-III domain</fullName>
    </submittedName>
</protein>
<sequence length="285" mass="30147">MAYVVYMGDLPKGEFSASSVHTSVLQQGVSINTFDFEDKMFPFVYGGDVPNAGWNGSESRFCNQGSLDSTLVKGSIVLCDSINSGESVLEAGGIGTVMQDGRSQDVAFNFPLAATSLDLTNGNTFAYGSGQIDPTKAISPGLLYDANEADYVSFLCGQGYSTKTLRIITGDTSTCTASNNGTVWDLNYPSFTLLGSSGESLTRVFHRTITNVGSPVSTYKATVTAQGGVKVQVDPDVLSFKSILQKQSFTLTVTATIANTVLSAALVWDDGVHQVRSPIVAYPTA</sequence>
<dbReference type="AlphaFoldDB" id="A0AAN8ZCG1"/>
<dbReference type="Pfam" id="PF17766">
    <property type="entry name" value="fn3_6"/>
    <property type="match status" value="1"/>
</dbReference>
<dbReference type="Proteomes" id="UP001370490">
    <property type="component" value="Unassembled WGS sequence"/>
</dbReference>
<evidence type="ECO:0000256" key="1">
    <source>
        <dbReference type="ARBA" id="ARBA00011073"/>
    </source>
</evidence>
<name>A0AAN8ZCG1_9MAGN</name>
<dbReference type="Gene3D" id="3.50.30.30">
    <property type="match status" value="1"/>
</dbReference>
<keyword evidence="4" id="KW-0645">Protease</keyword>
<dbReference type="PANTHER" id="PTHR10795">
    <property type="entry name" value="PROPROTEIN CONVERTASE SUBTILISIN/KEXIN"/>
    <property type="match status" value="1"/>
</dbReference>
<dbReference type="InterPro" id="IPR041469">
    <property type="entry name" value="Subtilisin-like_FN3"/>
</dbReference>
<proteinExistence type="inferred from homology"/>
<evidence type="ECO:0000259" key="3">
    <source>
        <dbReference type="Pfam" id="PF17766"/>
    </source>
</evidence>
<dbReference type="GO" id="GO:0008233">
    <property type="term" value="F:peptidase activity"/>
    <property type="evidence" value="ECO:0007669"/>
    <property type="project" value="UniProtKB-KW"/>
</dbReference>
<feature type="domain" description="Subtilisin-like protease fibronectin type-III" evidence="3">
    <location>
        <begin position="185"/>
        <end position="280"/>
    </location>
</feature>
<dbReference type="CDD" id="cd02120">
    <property type="entry name" value="PA_subtilisin_like"/>
    <property type="match status" value="1"/>
</dbReference>
<evidence type="ECO:0000313" key="5">
    <source>
        <dbReference type="Proteomes" id="UP001370490"/>
    </source>
</evidence>
<evidence type="ECO:0000256" key="2">
    <source>
        <dbReference type="ARBA" id="ARBA00022729"/>
    </source>
</evidence>
<organism evidence="4 5">
    <name type="scientific">Dillenia turbinata</name>
    <dbReference type="NCBI Taxonomy" id="194707"/>
    <lineage>
        <taxon>Eukaryota</taxon>
        <taxon>Viridiplantae</taxon>
        <taxon>Streptophyta</taxon>
        <taxon>Embryophyta</taxon>
        <taxon>Tracheophyta</taxon>
        <taxon>Spermatophyta</taxon>
        <taxon>Magnoliopsida</taxon>
        <taxon>eudicotyledons</taxon>
        <taxon>Gunneridae</taxon>
        <taxon>Pentapetalae</taxon>
        <taxon>Dilleniales</taxon>
        <taxon>Dilleniaceae</taxon>
        <taxon>Dillenia</taxon>
    </lineage>
</organism>